<keyword evidence="1" id="KW-1133">Transmembrane helix</keyword>
<proteinExistence type="predicted"/>
<organism evidence="2 3">
    <name type="scientific">Saccharopolyspora erythraea</name>
    <name type="common">Streptomyces erythraeus</name>
    <dbReference type="NCBI Taxonomy" id="1836"/>
    <lineage>
        <taxon>Bacteria</taxon>
        <taxon>Bacillati</taxon>
        <taxon>Actinomycetota</taxon>
        <taxon>Actinomycetes</taxon>
        <taxon>Pseudonocardiales</taxon>
        <taxon>Pseudonocardiaceae</taxon>
        <taxon>Saccharopolyspora</taxon>
    </lineage>
</organism>
<gene>
    <name evidence="2" type="ORF">GCM10009533_41850</name>
</gene>
<evidence type="ECO:0000313" key="2">
    <source>
        <dbReference type="EMBL" id="GAA0538302.1"/>
    </source>
</evidence>
<name>A0ABN1DA56_SACER</name>
<keyword evidence="1" id="KW-0472">Membrane</keyword>
<dbReference type="EMBL" id="BAAAGS010000029">
    <property type="protein sequence ID" value="GAA0538302.1"/>
    <property type="molecule type" value="Genomic_DNA"/>
</dbReference>
<feature type="transmembrane region" description="Helical" evidence="1">
    <location>
        <begin position="6"/>
        <end position="28"/>
    </location>
</feature>
<comment type="caution">
    <text evidence="2">The sequence shown here is derived from an EMBL/GenBank/DDBJ whole genome shotgun (WGS) entry which is preliminary data.</text>
</comment>
<reference evidence="2 3" key="1">
    <citation type="journal article" date="2019" name="Int. J. Syst. Evol. Microbiol.">
        <title>The Global Catalogue of Microorganisms (GCM) 10K type strain sequencing project: providing services to taxonomists for standard genome sequencing and annotation.</title>
        <authorList>
            <consortium name="The Broad Institute Genomics Platform"/>
            <consortium name="The Broad Institute Genome Sequencing Center for Infectious Disease"/>
            <person name="Wu L."/>
            <person name="Ma J."/>
        </authorList>
    </citation>
    <scope>NUCLEOTIDE SEQUENCE [LARGE SCALE GENOMIC DNA]</scope>
    <source>
        <strain evidence="2 3">JCM 10303</strain>
    </source>
</reference>
<keyword evidence="3" id="KW-1185">Reference proteome</keyword>
<protein>
    <recommendedName>
        <fullName evidence="4">Secreted protein</fullName>
    </recommendedName>
</protein>
<evidence type="ECO:0000313" key="3">
    <source>
        <dbReference type="Proteomes" id="UP001500729"/>
    </source>
</evidence>
<dbReference type="Proteomes" id="UP001500729">
    <property type="component" value="Unassembled WGS sequence"/>
</dbReference>
<accession>A0ABN1DA56</accession>
<evidence type="ECO:0008006" key="4">
    <source>
        <dbReference type="Google" id="ProtNLM"/>
    </source>
</evidence>
<keyword evidence="1" id="KW-0812">Transmembrane</keyword>
<sequence>MIDTGSLMYPIVTLLVLALIMLAVARLLRPTGRPAARPKLVYLIEDHTDQARTTRYWAHVHLSREKAKAEVEESAARSGHEAVRWEDRSAVLHAFADGSDGTDELYRVVSLEVRPEDEVLI</sequence>
<evidence type="ECO:0000256" key="1">
    <source>
        <dbReference type="SAM" id="Phobius"/>
    </source>
</evidence>
<dbReference type="RefSeq" id="WP_009946077.1">
    <property type="nucleotide sequence ID" value="NZ_BAAAGS010000029.1"/>
</dbReference>